<protein>
    <recommendedName>
        <fullName evidence="3">Methyltransferase FkbM domain-containing protein</fullName>
    </recommendedName>
</protein>
<reference evidence="1 2" key="1">
    <citation type="submission" date="2017-07" db="EMBL/GenBank/DDBJ databases">
        <authorList>
            <person name="Sun Z.S."/>
            <person name="Albrecht U."/>
            <person name="Echele G."/>
            <person name="Lee C.C."/>
        </authorList>
    </citation>
    <scope>NUCLEOTIDE SEQUENCE [LARGE SCALE GENOMIC DNA]</scope>
    <source>
        <strain evidence="2">type strain: KCTC 22618</strain>
    </source>
</reference>
<proteinExistence type="predicted"/>
<name>A0A238UER5_9FLAO</name>
<dbReference type="AlphaFoldDB" id="A0A238UER5"/>
<keyword evidence="2" id="KW-1185">Reference proteome</keyword>
<dbReference type="KEGG" id="tje:TJEJU_4075"/>
<dbReference type="RefSeq" id="WP_095074885.1">
    <property type="nucleotide sequence ID" value="NZ_LT899436.1"/>
</dbReference>
<sequence length="260" mass="30232">MKSFLRRLLHLLGFNINYKVNNTRILKLIQSIQPVYVGLDLVRLGASKDSGYLLPNDFEGIEACFSPGCDNKFQFEEDCFKKEMAVFIADKTVKKENVPQKFNFIEKFINPISNDDLISMDKWVTNSIESKKSDLILQMDIEGDEYINFLNISDQLLKRFRIIVVEFHHLEQLSNPFFYTVASNVFSRLIENHTCVHIHPNNSSKIVTINGIKIPPLIEVTFLRNDRCKVRDKRTDFPHKLDADCVEGLKSVKLPQIWYK</sequence>
<accession>A0A238UER5</accession>
<dbReference type="Proteomes" id="UP000215214">
    <property type="component" value="Chromosome TJEJU"/>
</dbReference>
<organism evidence="1 2">
    <name type="scientific">Tenacibaculum jejuense</name>
    <dbReference type="NCBI Taxonomy" id="584609"/>
    <lineage>
        <taxon>Bacteria</taxon>
        <taxon>Pseudomonadati</taxon>
        <taxon>Bacteroidota</taxon>
        <taxon>Flavobacteriia</taxon>
        <taxon>Flavobacteriales</taxon>
        <taxon>Flavobacteriaceae</taxon>
        <taxon>Tenacibaculum</taxon>
    </lineage>
</organism>
<evidence type="ECO:0008006" key="3">
    <source>
        <dbReference type="Google" id="ProtNLM"/>
    </source>
</evidence>
<dbReference type="EMBL" id="LT899436">
    <property type="protein sequence ID" value="SNR17697.1"/>
    <property type="molecule type" value="Genomic_DNA"/>
</dbReference>
<dbReference type="OrthoDB" id="6310850at2"/>
<evidence type="ECO:0000313" key="1">
    <source>
        <dbReference type="EMBL" id="SNR17697.1"/>
    </source>
</evidence>
<gene>
    <name evidence="1" type="ORF">TJEJU_4075</name>
</gene>
<evidence type="ECO:0000313" key="2">
    <source>
        <dbReference type="Proteomes" id="UP000215214"/>
    </source>
</evidence>